<evidence type="ECO:0000256" key="1">
    <source>
        <dbReference type="ARBA" id="ARBA00022612"/>
    </source>
</evidence>
<accession>A0A2N9Y8Z9</accession>
<keyword evidence="1" id="KW-1188">Viral release from host cell</keyword>
<keyword evidence="3" id="KW-1133">Transmembrane helix</keyword>
<evidence type="ECO:0000256" key="3">
    <source>
        <dbReference type="SAM" id="Phobius"/>
    </source>
</evidence>
<dbReference type="PANTHER" id="PTHR37813:SF1">
    <property type="entry name" value="FELS-2 PROPHAGE PROTEIN"/>
    <property type="match status" value="1"/>
</dbReference>
<evidence type="ECO:0000313" key="5">
    <source>
        <dbReference type="EMBL" id="PIT68182.1"/>
    </source>
</evidence>
<feature type="domain" description="Phage tail tape measure protein" evidence="4">
    <location>
        <begin position="114"/>
        <end position="299"/>
    </location>
</feature>
<keyword evidence="3" id="KW-0812">Transmembrane</keyword>
<evidence type="ECO:0000256" key="2">
    <source>
        <dbReference type="SAM" id="MobiDB-lite"/>
    </source>
</evidence>
<comment type="caution">
    <text evidence="5">The sequence shown here is derived from an EMBL/GenBank/DDBJ whole genome shotgun (WGS) entry which is preliminary data.</text>
</comment>
<reference evidence="5 6" key="1">
    <citation type="submission" date="2017-06" db="EMBL/GenBank/DDBJ databases">
        <title>Draft genome of Bartonella tribocorum C635.</title>
        <authorList>
            <person name="Hadjadj L."/>
            <person name="Jiyipong T."/>
            <person name="Diene S.M."/>
            <person name="Morand S."/>
            <person name="Rolain J.-M."/>
        </authorList>
    </citation>
    <scope>NUCLEOTIDE SEQUENCE [LARGE SCALE GENOMIC DNA]</scope>
    <source>
        <strain evidence="5 6">C635</strain>
    </source>
</reference>
<feature type="transmembrane region" description="Helical" evidence="3">
    <location>
        <begin position="527"/>
        <end position="550"/>
    </location>
</feature>
<organism evidence="5 6">
    <name type="scientific">Bartonella tribocorum</name>
    <dbReference type="NCBI Taxonomy" id="85701"/>
    <lineage>
        <taxon>Bacteria</taxon>
        <taxon>Pseudomonadati</taxon>
        <taxon>Pseudomonadota</taxon>
        <taxon>Alphaproteobacteria</taxon>
        <taxon>Hyphomicrobiales</taxon>
        <taxon>Bartonellaceae</taxon>
        <taxon>Bartonella</taxon>
    </lineage>
</organism>
<dbReference type="EMBL" id="NJPP01000045">
    <property type="protein sequence ID" value="PIT68182.1"/>
    <property type="molecule type" value="Genomic_DNA"/>
</dbReference>
<dbReference type="RefSeq" id="WP_100131200.1">
    <property type="nucleotide sequence ID" value="NZ_NJPP01000045.1"/>
</dbReference>
<dbReference type="NCBIfam" id="TIGR01760">
    <property type="entry name" value="tape_meas_TP901"/>
    <property type="match status" value="1"/>
</dbReference>
<feature type="transmembrane region" description="Helical" evidence="3">
    <location>
        <begin position="494"/>
        <end position="515"/>
    </location>
</feature>
<feature type="compositionally biased region" description="Basic and acidic residues" evidence="2">
    <location>
        <begin position="728"/>
        <end position="737"/>
    </location>
</feature>
<name>A0A2N9Y8Z9_9HYPH</name>
<dbReference type="Pfam" id="PF10145">
    <property type="entry name" value="PhageMin_Tail"/>
    <property type="match status" value="1"/>
</dbReference>
<dbReference type="PANTHER" id="PTHR37813">
    <property type="entry name" value="FELS-2 PROPHAGE PROTEIN"/>
    <property type="match status" value="1"/>
</dbReference>
<keyword evidence="3" id="KW-0472">Membrane</keyword>
<dbReference type="AlphaFoldDB" id="A0A2N9Y8Z9"/>
<feature type="transmembrane region" description="Helical" evidence="3">
    <location>
        <begin position="403"/>
        <end position="422"/>
    </location>
</feature>
<evidence type="ECO:0000259" key="4">
    <source>
        <dbReference type="Pfam" id="PF10145"/>
    </source>
</evidence>
<dbReference type="OrthoDB" id="8429573at2"/>
<sequence length="778" mass="84345">MDVSLVVRFVNHLQEGIASAKRDLRAFSLDVAHFQSQTRKHLKGWFDPEHLSEATAHAENAFHHARGRMVGAIAQTASLIAPLYKAMQFDQSMKGLEKVLDAPLDRLKQLRRFALETSTKIPLAAREVLELMTSASQAGIGEQDLEAFSIYAAKAAVAFDMSGDQIGERFAKLRNVFKLNQEGIEDLGDGINHLSNHMAAKASEVSDFTNRATGAATMFKLTARETAAFGTAMISAGIVPESAARGFNAMSARIQAGGKHIEDAFSNIGLSRQKFMEDLEKDATGTLVRFFNVLGKSEQGMRSLIAIAGRDFTGDFAKLVGNPQLLGQALDYVKDPQVFKGSVEQEANKQATGAMRQFELLQNRIVALGITIGEVLLPPLNSLMETVGGFVNGLMAWANAHPVLTGVIIKTIAALMAFNIALRVVRFTMAGTRLGLLQLMGSFIKMRAVSRTLKASWRGLAASWRTLSLMAASFGGSALRLLRPMTLLVGALRGIAVSGAAFSSSFGFMGTVIRVVGAALSSVVGGIFTPIGAVIAAVVATILVVGFALWKYWDRFSSFVKGFARGIIRAFERAFEAVMRFFGADTTTITKWKNIIAAAFDFSSHWQKFKQGLSSVVEWFGNLWEGVKQSFSNFWGWLKGFFTQEKLTESAKAGMEQAGEDLANSIIDGFISSISQLMDYCKSLPSRIKGWIGSIDVRDFLPSFLGGKTSIQPIVQFAGGSPVNSSAREQRDKDHSPITHNQNVTVHVNGAREPMATGRAVAHALQRARANALHGGTE</sequence>
<protein>
    <submittedName>
        <fullName evidence="5">Phage tail tape measure protein</fullName>
    </submittedName>
</protein>
<dbReference type="InterPro" id="IPR010090">
    <property type="entry name" value="Phage_tape_meas"/>
</dbReference>
<proteinExistence type="predicted"/>
<evidence type="ECO:0000313" key="6">
    <source>
        <dbReference type="Proteomes" id="UP000230791"/>
    </source>
</evidence>
<gene>
    <name evidence="5" type="ORF">CEV08_08520</name>
</gene>
<feature type="region of interest" description="Disordered" evidence="2">
    <location>
        <begin position="721"/>
        <end position="741"/>
    </location>
</feature>
<dbReference type="Proteomes" id="UP000230791">
    <property type="component" value="Unassembled WGS sequence"/>
</dbReference>